<feature type="non-terminal residue" evidence="1">
    <location>
        <position position="1"/>
    </location>
</feature>
<dbReference type="Proteomes" id="UP000050761">
    <property type="component" value="Unassembled WGS sequence"/>
</dbReference>
<evidence type="ECO:0000313" key="1">
    <source>
        <dbReference type="EMBL" id="VDP36039.1"/>
    </source>
</evidence>
<dbReference type="Pfam" id="PF03269">
    <property type="entry name" value="DUF268"/>
    <property type="match status" value="1"/>
</dbReference>
<evidence type="ECO:0000313" key="2">
    <source>
        <dbReference type="Proteomes" id="UP000050761"/>
    </source>
</evidence>
<reference evidence="3" key="2">
    <citation type="submission" date="2019-09" db="UniProtKB">
        <authorList>
            <consortium name="WormBaseParasite"/>
        </authorList>
    </citation>
    <scope>IDENTIFICATION</scope>
</reference>
<keyword evidence="2" id="KW-1185">Reference proteome</keyword>
<gene>
    <name evidence="1" type="ORF">HPBE_LOCUS23015</name>
</gene>
<dbReference type="OrthoDB" id="428346at2759"/>
<evidence type="ECO:0000313" key="3">
    <source>
        <dbReference type="WBParaSite" id="HPBE_0002301601-mRNA-1"/>
    </source>
</evidence>
<protein>
    <submittedName>
        <fullName evidence="3">DUF268 domain-containing protein</fullName>
    </submittedName>
</protein>
<organism evidence="1">
    <name type="scientific">Heligmosomoides polygyrus</name>
    <name type="common">Parasitic roundworm</name>
    <dbReference type="NCBI Taxonomy" id="6339"/>
    <lineage>
        <taxon>Eukaryota</taxon>
        <taxon>Metazoa</taxon>
        <taxon>Ecdysozoa</taxon>
        <taxon>Nematoda</taxon>
        <taxon>Chromadorea</taxon>
        <taxon>Rhabditida</taxon>
        <taxon>Rhabditina</taxon>
        <taxon>Rhabditomorpha</taxon>
        <taxon>Strongyloidea</taxon>
        <taxon>Heligmosomidae</taxon>
        <taxon>Heligmosomoides</taxon>
    </lineage>
</organism>
<name>A0A3P8GMY6_HELPZ</name>
<reference evidence="1 2" key="1">
    <citation type="submission" date="2018-11" db="EMBL/GenBank/DDBJ databases">
        <authorList>
            <consortium name="Pathogen Informatics"/>
        </authorList>
    </citation>
    <scope>NUCLEOTIDE SEQUENCE [LARGE SCALE GENOMIC DNA]</scope>
</reference>
<dbReference type="InterPro" id="IPR004951">
    <property type="entry name" value="DUF268_CAE_spp"/>
</dbReference>
<dbReference type="WBParaSite" id="HPBE_0002301601-mRNA-1">
    <property type="protein sequence ID" value="HPBE_0002301601-mRNA-1"/>
    <property type="gene ID" value="HPBE_0002301601"/>
</dbReference>
<dbReference type="EMBL" id="UZAH01034591">
    <property type="protein sequence ID" value="VDP36039.1"/>
    <property type="molecule type" value="Genomic_DNA"/>
</dbReference>
<sequence>VPDGPRSTCCTTTRAPTWRRRPSRSWRRSKIHQLRQPQIRHRGLLRVAAPGVLGEGHRRPYKVEISRRKQMFDFAISFSSIEHSGLGRYGDPVDPIGDLREVMKTMCILKKHGLFFLGLPRNQDGIHYNTHRFYGRIRLAMVMTGFEWLNTFEARSSLPLRYKREDFNYRTDFTHDLFVLRKL</sequence>
<proteinExistence type="predicted"/>
<accession>A0A3P8GMY6</accession>
<dbReference type="AlphaFoldDB" id="A0A3P8GMY6"/>